<dbReference type="EMBL" id="JAEFBK010000005">
    <property type="protein sequence ID" value="KAG7605237.1"/>
    <property type="molecule type" value="Genomic_DNA"/>
</dbReference>
<reference evidence="6 7" key="1">
    <citation type="submission" date="2020-12" db="EMBL/GenBank/DDBJ databases">
        <title>Concerted genomic and epigenomic changes stabilize Arabidopsis allopolyploids.</title>
        <authorList>
            <person name="Chen Z."/>
        </authorList>
    </citation>
    <scope>NUCLEOTIDE SEQUENCE [LARGE SCALE GENOMIC DNA]</scope>
    <source>
        <strain evidence="6">Allo738</strain>
        <tissue evidence="6">Leaf</tissue>
    </source>
</reference>
<gene>
    <name evidence="6" type="ORF">ISN45_At05g042580</name>
</gene>
<dbReference type="PRINTS" id="PR00414">
    <property type="entry name" value="PPTHIESTRASE"/>
</dbReference>
<keyword evidence="1 5" id="KW-0732">Signal</keyword>
<evidence type="ECO:0000256" key="1">
    <source>
        <dbReference type="ARBA" id="ARBA00022729"/>
    </source>
</evidence>
<name>A0A8T2CZZ4_9BRAS</name>
<dbReference type="Proteomes" id="UP000694240">
    <property type="component" value="Chromosome 5"/>
</dbReference>
<evidence type="ECO:0000313" key="6">
    <source>
        <dbReference type="EMBL" id="KAG7605237.1"/>
    </source>
</evidence>
<proteinExistence type="predicted"/>
<dbReference type="Pfam" id="PF02089">
    <property type="entry name" value="Palm_thioest"/>
    <property type="match status" value="1"/>
</dbReference>
<feature type="signal peptide" evidence="5">
    <location>
        <begin position="1"/>
        <end position="25"/>
    </location>
</feature>
<dbReference type="PANTHER" id="PTHR11247">
    <property type="entry name" value="PALMITOYL-PROTEIN THIOESTERASE/DOLICHYLDIPHOSPHATASE 1"/>
    <property type="match status" value="1"/>
</dbReference>
<sequence>MEKGLTMSCVLVVVAFLAMVHVSVSVPFVVFPEIGTQCSDAPNANFTQLLSNLSSSPGFCIEIGEGNPIGASWLIPLTQQAEAACDKVTQMEELSQGYNIVGRSQGNLVARGLIEFCEGGPSVHNYISLAGPHAGTANLLRCNTSGLICDIANGIGKENPYSDFVQDNLAPSGYFKNPKNVTGYLKDCQYLPKLNNERPYERNTTYKDRFASLQNLVFVLFENDTVIVPKESSWFGFYPDGDLTHVLPVQETKLYIEDWIGLKALVVAGKVQFVNVTGDHLIMADEDLVKYVVPLLQDQQSAAPRLNRKTKEPLHP</sequence>
<keyword evidence="2 6" id="KW-0378">Hydrolase</keyword>
<dbReference type="GO" id="GO:0098599">
    <property type="term" value="F:palmitoyl hydrolase activity"/>
    <property type="evidence" value="ECO:0007669"/>
    <property type="project" value="InterPro"/>
</dbReference>
<evidence type="ECO:0000256" key="2">
    <source>
        <dbReference type="ARBA" id="ARBA00022801"/>
    </source>
</evidence>
<feature type="chain" id="PRO_5035924053" evidence="5">
    <location>
        <begin position="26"/>
        <end position="316"/>
    </location>
</feature>
<dbReference type="InterPro" id="IPR002472">
    <property type="entry name" value="Palm_thioest"/>
</dbReference>
<dbReference type="SUPFAM" id="SSF53474">
    <property type="entry name" value="alpha/beta-Hydrolases"/>
    <property type="match status" value="1"/>
</dbReference>
<organism evidence="6 7">
    <name type="scientific">Arabidopsis thaliana x Arabidopsis arenosa</name>
    <dbReference type="NCBI Taxonomy" id="1240361"/>
    <lineage>
        <taxon>Eukaryota</taxon>
        <taxon>Viridiplantae</taxon>
        <taxon>Streptophyta</taxon>
        <taxon>Embryophyta</taxon>
        <taxon>Tracheophyta</taxon>
        <taxon>Spermatophyta</taxon>
        <taxon>Magnoliopsida</taxon>
        <taxon>eudicotyledons</taxon>
        <taxon>Gunneridae</taxon>
        <taxon>Pentapetalae</taxon>
        <taxon>rosids</taxon>
        <taxon>malvids</taxon>
        <taxon>Brassicales</taxon>
        <taxon>Brassicaceae</taxon>
        <taxon>Camelineae</taxon>
        <taxon>Arabidopsis</taxon>
    </lineage>
</organism>
<dbReference type="Gene3D" id="3.40.50.1820">
    <property type="entry name" value="alpha/beta hydrolase"/>
    <property type="match status" value="1"/>
</dbReference>
<dbReference type="PANTHER" id="PTHR11247:SF79">
    <property type="entry name" value="ALPHA_BETA-HYDROLASES SUPERFAMILY PROTEIN"/>
    <property type="match status" value="1"/>
</dbReference>
<protein>
    <submittedName>
        <fullName evidence="6">Alpha/Beta hydrolase fold</fullName>
    </submittedName>
</protein>
<evidence type="ECO:0000256" key="4">
    <source>
        <dbReference type="ARBA" id="ARBA00023180"/>
    </source>
</evidence>
<evidence type="ECO:0000313" key="7">
    <source>
        <dbReference type="Proteomes" id="UP000694240"/>
    </source>
</evidence>
<keyword evidence="4" id="KW-0325">Glycoprotein</keyword>
<dbReference type="InterPro" id="IPR029058">
    <property type="entry name" value="AB_hydrolase_fold"/>
</dbReference>
<evidence type="ECO:0000256" key="3">
    <source>
        <dbReference type="ARBA" id="ARBA00023157"/>
    </source>
</evidence>
<accession>A0A8T2CZZ4</accession>
<comment type="caution">
    <text evidence="6">The sequence shown here is derived from an EMBL/GenBank/DDBJ whole genome shotgun (WGS) entry which is preliminary data.</text>
</comment>
<evidence type="ECO:0000256" key="5">
    <source>
        <dbReference type="SAM" id="SignalP"/>
    </source>
</evidence>
<dbReference type="GO" id="GO:0016790">
    <property type="term" value="F:thiolester hydrolase activity"/>
    <property type="evidence" value="ECO:0007669"/>
    <property type="project" value="TreeGrafter"/>
</dbReference>
<keyword evidence="3" id="KW-1015">Disulfide bond</keyword>
<keyword evidence="7" id="KW-1185">Reference proteome</keyword>
<dbReference type="AlphaFoldDB" id="A0A8T2CZZ4"/>